<dbReference type="RefSeq" id="XP_041222738.1">
    <property type="nucleotide sequence ID" value="XM_041377276.1"/>
</dbReference>
<name>A0AAD4HHY5_9AGAM</name>
<reference evidence="1" key="1">
    <citation type="journal article" date="2020" name="New Phytol.">
        <title>Comparative genomics reveals dynamic genome evolution in host specialist ectomycorrhizal fungi.</title>
        <authorList>
            <person name="Lofgren L.A."/>
            <person name="Nguyen N.H."/>
            <person name="Vilgalys R."/>
            <person name="Ruytinx J."/>
            <person name="Liao H.L."/>
            <person name="Branco S."/>
            <person name="Kuo A."/>
            <person name="LaButti K."/>
            <person name="Lipzen A."/>
            <person name="Andreopoulos W."/>
            <person name="Pangilinan J."/>
            <person name="Riley R."/>
            <person name="Hundley H."/>
            <person name="Na H."/>
            <person name="Barry K."/>
            <person name="Grigoriev I.V."/>
            <person name="Stajich J.E."/>
            <person name="Kennedy P.G."/>
        </authorList>
    </citation>
    <scope>NUCLEOTIDE SEQUENCE</scope>
    <source>
        <strain evidence="1">FC203</strain>
    </source>
</reference>
<accession>A0AAD4HHY5</accession>
<dbReference type="Proteomes" id="UP001195769">
    <property type="component" value="Unassembled WGS sequence"/>
</dbReference>
<dbReference type="AlphaFoldDB" id="A0AAD4HHY5"/>
<organism evidence="1 2">
    <name type="scientific">Suillus fuscotomentosus</name>
    <dbReference type="NCBI Taxonomy" id="1912939"/>
    <lineage>
        <taxon>Eukaryota</taxon>
        <taxon>Fungi</taxon>
        <taxon>Dikarya</taxon>
        <taxon>Basidiomycota</taxon>
        <taxon>Agaricomycotina</taxon>
        <taxon>Agaricomycetes</taxon>
        <taxon>Agaricomycetidae</taxon>
        <taxon>Boletales</taxon>
        <taxon>Suillineae</taxon>
        <taxon>Suillaceae</taxon>
        <taxon>Suillus</taxon>
    </lineage>
</organism>
<keyword evidence="2" id="KW-1185">Reference proteome</keyword>
<sequence>MQTNANLSAISSTISTLQNILSLSDVVGQEVSSQNGVNYRRRQRNEMQFTIARSKNYSSRLPMEILAQIFLYCIPEGNWKPVPRRAPMLFSINHRHSLVPAVHWRRQTSAD</sequence>
<protein>
    <recommendedName>
        <fullName evidence="3">F-box domain-containing protein</fullName>
    </recommendedName>
</protein>
<proteinExistence type="predicted"/>
<dbReference type="EMBL" id="JABBWK010000049">
    <property type="protein sequence ID" value="KAG1897162.1"/>
    <property type="molecule type" value="Genomic_DNA"/>
</dbReference>
<comment type="caution">
    <text evidence="1">The sequence shown here is derived from an EMBL/GenBank/DDBJ whole genome shotgun (WGS) entry which is preliminary data.</text>
</comment>
<dbReference type="GeneID" id="64671574"/>
<evidence type="ECO:0000313" key="2">
    <source>
        <dbReference type="Proteomes" id="UP001195769"/>
    </source>
</evidence>
<evidence type="ECO:0000313" key="1">
    <source>
        <dbReference type="EMBL" id="KAG1897162.1"/>
    </source>
</evidence>
<evidence type="ECO:0008006" key="3">
    <source>
        <dbReference type="Google" id="ProtNLM"/>
    </source>
</evidence>
<gene>
    <name evidence="1" type="ORF">F5891DRAFT_982949</name>
</gene>